<keyword evidence="1" id="KW-0472">Membrane</keyword>
<evidence type="ECO:0000313" key="5">
    <source>
        <dbReference type="Proteomes" id="UP000502504"/>
    </source>
</evidence>
<dbReference type="RefSeq" id="WP_030786608.1">
    <property type="nucleotide sequence ID" value="NZ_CM007717.1"/>
</dbReference>
<dbReference type="Proteomes" id="UP000190306">
    <property type="component" value="Chromosome"/>
</dbReference>
<evidence type="ECO:0000256" key="1">
    <source>
        <dbReference type="SAM" id="Phobius"/>
    </source>
</evidence>
<accession>A0AAE6Y542</accession>
<reference evidence="3 5" key="2">
    <citation type="submission" date="2020-03" db="EMBL/GenBank/DDBJ databases">
        <title>Is there a link between lipid content and antibiotic production in Streptomyces?</title>
        <authorList>
            <person name="David M."/>
            <person name="Lejeune C."/>
            <person name="Abreu S."/>
            <person name="Thibessard A."/>
            <person name="Leblond P."/>
            <person name="Chaminade P."/>
            <person name="Virolle M.-J."/>
        </authorList>
    </citation>
    <scope>NUCLEOTIDE SEQUENCE [LARGE SCALE GENOMIC DNA]</scope>
    <source>
        <strain evidence="3 5">DSM 41481</strain>
    </source>
</reference>
<evidence type="ECO:0000313" key="3">
    <source>
        <dbReference type="EMBL" id="QIT43092.1"/>
    </source>
</evidence>
<proteinExistence type="predicted"/>
<dbReference type="AlphaFoldDB" id="A0AAE6Y542"/>
<dbReference type="PANTHER" id="PTHR36302">
    <property type="entry name" value="BLR7088 PROTEIN"/>
    <property type="match status" value="1"/>
</dbReference>
<name>A0AAE6Y542_STRAT</name>
<feature type="transmembrane region" description="Helical" evidence="1">
    <location>
        <begin position="12"/>
        <end position="35"/>
    </location>
</feature>
<keyword evidence="1" id="KW-1133">Transmembrane helix</keyword>
<evidence type="ECO:0000313" key="2">
    <source>
        <dbReference type="EMBL" id="OOQ54081.1"/>
    </source>
</evidence>
<dbReference type="PANTHER" id="PTHR36302:SF1">
    <property type="entry name" value="COPPER CHAPERONE PCU(A)C"/>
    <property type="match status" value="1"/>
</dbReference>
<dbReference type="InterPro" id="IPR036182">
    <property type="entry name" value="PCuAC_sf"/>
</dbReference>
<dbReference type="Proteomes" id="UP000502504">
    <property type="component" value="Chromosome"/>
</dbReference>
<sequence>MREFTNRLRDGALAALVPVTACGLALAGLTAWVGAGRAGSPARITVTAGKVLLPSAGVGETAAFFQIANEGGSADTLVRVTARTVPGEVTLSRHRMRQGNAAYRSPVDSVPVPAGARLAMSPSGVDLTVPVPPDGWRPGERVTFTLEFRHTGRVEARAVVVPPTSASLR</sequence>
<organism evidence="3 5">
    <name type="scientific">Streptomyces antibioticus</name>
    <dbReference type="NCBI Taxonomy" id="1890"/>
    <lineage>
        <taxon>Bacteria</taxon>
        <taxon>Bacillati</taxon>
        <taxon>Actinomycetota</taxon>
        <taxon>Actinomycetes</taxon>
        <taxon>Kitasatosporales</taxon>
        <taxon>Streptomycetaceae</taxon>
        <taxon>Streptomyces</taxon>
    </lineage>
</organism>
<dbReference type="Pfam" id="PF04314">
    <property type="entry name" value="PCuAC"/>
    <property type="match status" value="1"/>
</dbReference>
<keyword evidence="1" id="KW-0812">Transmembrane</keyword>
<dbReference type="InterPro" id="IPR058248">
    <property type="entry name" value="Lxx211020-like"/>
</dbReference>
<dbReference type="InterPro" id="IPR007410">
    <property type="entry name" value="LpqE-like"/>
</dbReference>
<protein>
    <submittedName>
        <fullName evidence="3">Copper chaperone PCu(A)C</fullName>
    </submittedName>
</protein>
<reference evidence="2 4" key="1">
    <citation type="submission" date="2015-07" db="EMBL/GenBank/DDBJ databases">
        <title>Draft Genome Sequence of Streptomyces antibioticus, IMRU 3720 reveals insights in the evolution of actinomycin biosynthetic gene clusters in Streptomyces.</title>
        <authorList>
            <person name="Crnovcic I."/>
            <person name="Ruckert C."/>
            <person name="Kalinowksi J."/>
            <person name="Keller U."/>
        </authorList>
    </citation>
    <scope>NUCLEOTIDE SEQUENCE [LARGE SCALE GENOMIC DNA]</scope>
    <source>
        <strain evidence="2 4">DSM 41481</strain>
    </source>
</reference>
<keyword evidence="4" id="KW-1185">Reference proteome</keyword>
<evidence type="ECO:0000313" key="4">
    <source>
        <dbReference type="Proteomes" id="UP000190306"/>
    </source>
</evidence>
<gene>
    <name evidence="2" type="ORF">AFM16_05700</name>
    <name evidence="3" type="ORF">HCX60_05820</name>
</gene>
<dbReference type="SUPFAM" id="SSF110087">
    <property type="entry name" value="DR1885-like metal-binding protein"/>
    <property type="match status" value="1"/>
</dbReference>
<dbReference type="EMBL" id="CP050692">
    <property type="protein sequence ID" value="QIT43092.1"/>
    <property type="molecule type" value="Genomic_DNA"/>
</dbReference>
<dbReference type="EMBL" id="LHQL01000005">
    <property type="protein sequence ID" value="OOQ54081.1"/>
    <property type="molecule type" value="Genomic_DNA"/>
</dbReference>
<dbReference type="Gene3D" id="2.60.40.1890">
    <property type="entry name" value="PCu(A)C copper chaperone"/>
    <property type="match status" value="1"/>
</dbReference>